<comment type="function">
    <text evidence="19">Involved in actively transporting phosphate into cells via Na(+) cotransport.</text>
</comment>
<keyword evidence="14" id="KW-0739">Sodium transport</keyword>
<proteinExistence type="inferred from homology"/>
<dbReference type="GO" id="GO:0044341">
    <property type="term" value="P:sodium-dependent phosphate transport"/>
    <property type="evidence" value="ECO:0007669"/>
    <property type="project" value="InterPro"/>
</dbReference>
<dbReference type="EMBL" id="JAATJU010021100">
    <property type="protein sequence ID" value="KAH0514652.1"/>
    <property type="molecule type" value="Genomic_DNA"/>
</dbReference>
<evidence type="ECO:0000256" key="11">
    <source>
        <dbReference type="ARBA" id="ARBA00023136"/>
    </source>
</evidence>
<sequence length="169" mass="18485">MSSEGHLQGPLSTTSSTGSELVLLPLEAAIHYLEILTNLVVDTFKFKNGEDAPDLLKVITEPFTKLIIQLDKKVIQQIAMSDAAAQNKSLVMIWCKTITRVTQMSITIPSPDNCISPSHCQTNGIQTWTIQNVTHMENIAKCQHIVMNFSLPDLAAGIILLAVSLLVIC</sequence>
<evidence type="ECO:0000256" key="7">
    <source>
        <dbReference type="ARBA" id="ARBA00022847"/>
    </source>
</evidence>
<dbReference type="Proteomes" id="UP000710432">
    <property type="component" value="Unassembled WGS sequence"/>
</dbReference>
<evidence type="ECO:0000256" key="13">
    <source>
        <dbReference type="ARBA" id="ARBA00023180"/>
    </source>
</evidence>
<keyword evidence="6 20" id="KW-0812">Transmembrane</keyword>
<evidence type="ECO:0000256" key="8">
    <source>
        <dbReference type="ARBA" id="ARBA00022989"/>
    </source>
</evidence>
<evidence type="ECO:0000256" key="9">
    <source>
        <dbReference type="ARBA" id="ARBA00023053"/>
    </source>
</evidence>
<keyword evidence="7" id="KW-0769">Symport</keyword>
<dbReference type="PANTHER" id="PTHR10010">
    <property type="entry name" value="SOLUTE CARRIER FAMILY 34 SODIUM PHOSPHATE , MEMBER 2-RELATED"/>
    <property type="match status" value="1"/>
</dbReference>
<evidence type="ECO:0000256" key="12">
    <source>
        <dbReference type="ARBA" id="ARBA00023157"/>
    </source>
</evidence>
<evidence type="ECO:0000256" key="17">
    <source>
        <dbReference type="ARBA" id="ARBA00031843"/>
    </source>
</evidence>
<evidence type="ECO:0000256" key="6">
    <source>
        <dbReference type="ARBA" id="ARBA00022692"/>
    </source>
</evidence>
<evidence type="ECO:0000256" key="4">
    <source>
        <dbReference type="ARBA" id="ARBA00022448"/>
    </source>
</evidence>
<comment type="caution">
    <text evidence="21">The sequence shown here is derived from an EMBL/GenBank/DDBJ whole genome shotgun (WGS) entry which is preliminary data.</text>
</comment>
<dbReference type="GO" id="GO:0005436">
    <property type="term" value="F:sodium:phosphate symporter activity"/>
    <property type="evidence" value="ECO:0007669"/>
    <property type="project" value="InterPro"/>
</dbReference>
<feature type="transmembrane region" description="Helical" evidence="20">
    <location>
        <begin position="145"/>
        <end position="168"/>
    </location>
</feature>
<reference evidence="21" key="1">
    <citation type="submission" date="2020-03" db="EMBL/GenBank/DDBJ databases">
        <title>Studies in the Genomics of Life Span.</title>
        <authorList>
            <person name="Glass D."/>
        </authorList>
    </citation>
    <scope>NUCLEOTIDE SEQUENCE</scope>
    <source>
        <strain evidence="21">LTLLF</strain>
        <tissue evidence="21">Muscle</tissue>
    </source>
</reference>
<dbReference type="GO" id="GO:0030643">
    <property type="term" value="P:intracellular phosphate ion homeostasis"/>
    <property type="evidence" value="ECO:0007669"/>
    <property type="project" value="TreeGrafter"/>
</dbReference>
<comment type="subcellular location">
    <subcellularLocation>
        <location evidence="1">Apical cell membrane</location>
        <topology evidence="1">Multi-pass membrane protein</topology>
    </subcellularLocation>
</comment>
<keyword evidence="4" id="KW-0813">Transport</keyword>
<evidence type="ECO:0000256" key="5">
    <source>
        <dbReference type="ARBA" id="ARBA00022475"/>
    </source>
</evidence>
<evidence type="ECO:0000256" key="3">
    <source>
        <dbReference type="ARBA" id="ARBA00020024"/>
    </source>
</evidence>
<evidence type="ECO:0000256" key="1">
    <source>
        <dbReference type="ARBA" id="ARBA00004424"/>
    </source>
</evidence>
<comment type="similarity">
    <text evidence="2">Belongs to the SLC34A transporter family.</text>
</comment>
<keyword evidence="11 20" id="KW-0472">Membrane</keyword>
<evidence type="ECO:0000256" key="16">
    <source>
        <dbReference type="ARBA" id="ARBA00029768"/>
    </source>
</evidence>
<evidence type="ECO:0000256" key="19">
    <source>
        <dbReference type="ARBA" id="ARBA00034091"/>
    </source>
</evidence>
<organism evidence="21 22">
    <name type="scientific">Microtus ochrogaster</name>
    <name type="common">Prairie vole</name>
    <dbReference type="NCBI Taxonomy" id="79684"/>
    <lineage>
        <taxon>Eukaryota</taxon>
        <taxon>Metazoa</taxon>
        <taxon>Chordata</taxon>
        <taxon>Craniata</taxon>
        <taxon>Vertebrata</taxon>
        <taxon>Euteleostomi</taxon>
        <taxon>Mammalia</taxon>
        <taxon>Eutheria</taxon>
        <taxon>Euarchontoglires</taxon>
        <taxon>Glires</taxon>
        <taxon>Rodentia</taxon>
        <taxon>Myomorpha</taxon>
        <taxon>Muroidea</taxon>
        <taxon>Cricetidae</taxon>
        <taxon>Arvicolinae</taxon>
        <taxon>Microtus</taxon>
    </lineage>
</organism>
<evidence type="ECO:0000256" key="20">
    <source>
        <dbReference type="SAM" id="Phobius"/>
    </source>
</evidence>
<keyword evidence="12" id="KW-1015">Disulfide bond</keyword>
<comment type="catalytic activity">
    <reaction evidence="18">
        <text>3 Na(+)(out) + phosphate(out) = 3 Na(+)(in) + phosphate(in)</text>
        <dbReference type="Rhea" id="RHEA:71255"/>
        <dbReference type="ChEBI" id="CHEBI:29101"/>
        <dbReference type="ChEBI" id="CHEBI:43474"/>
    </reaction>
    <physiologicalReaction direction="left-to-right" evidence="18">
        <dbReference type="Rhea" id="RHEA:71256"/>
    </physiologicalReaction>
</comment>
<keyword evidence="8 20" id="KW-1133">Transmembrane helix</keyword>
<accession>A0A8J6GQJ0</accession>
<keyword evidence="13" id="KW-0325">Glycoprotein</keyword>
<dbReference type="GO" id="GO:0005903">
    <property type="term" value="C:brush border"/>
    <property type="evidence" value="ECO:0007669"/>
    <property type="project" value="TreeGrafter"/>
</dbReference>
<keyword evidence="5" id="KW-1003">Cell membrane</keyword>
<keyword evidence="9" id="KW-0915">Sodium</keyword>
<dbReference type="PANTHER" id="PTHR10010:SF23">
    <property type="entry name" value="SODIUM-DEPENDENT PHOSPHATE TRANSPORT PROTEIN 2B"/>
    <property type="match status" value="1"/>
</dbReference>
<evidence type="ECO:0000256" key="18">
    <source>
        <dbReference type="ARBA" id="ARBA00034042"/>
    </source>
</evidence>
<dbReference type="AlphaFoldDB" id="A0A8J6GQJ0"/>
<gene>
    <name evidence="21" type="ORF">LTLLF_133240</name>
</gene>
<evidence type="ECO:0000256" key="10">
    <source>
        <dbReference type="ARBA" id="ARBA00023065"/>
    </source>
</evidence>
<protein>
    <recommendedName>
        <fullName evidence="3">Sodium-dependent phosphate transport protein 2B</fullName>
    </recommendedName>
    <alternativeName>
        <fullName evidence="17">Na(+)-dependent phosphate cotransporter 2B</fullName>
    </alternativeName>
    <alternativeName>
        <fullName evidence="15">Sodium/phosphate cotransporter 2B</fullName>
    </alternativeName>
    <alternativeName>
        <fullName evidence="16">Solute carrier family 34 member 2</fullName>
    </alternativeName>
</protein>
<name>A0A8J6GQJ0_MICOH</name>
<evidence type="ECO:0000313" key="21">
    <source>
        <dbReference type="EMBL" id="KAH0514652.1"/>
    </source>
</evidence>
<evidence type="ECO:0000256" key="14">
    <source>
        <dbReference type="ARBA" id="ARBA00023201"/>
    </source>
</evidence>
<dbReference type="GO" id="GO:0016324">
    <property type="term" value="C:apical plasma membrane"/>
    <property type="evidence" value="ECO:0007669"/>
    <property type="project" value="UniProtKB-SubCell"/>
</dbReference>
<evidence type="ECO:0000313" key="22">
    <source>
        <dbReference type="Proteomes" id="UP000710432"/>
    </source>
</evidence>
<evidence type="ECO:0000256" key="15">
    <source>
        <dbReference type="ARBA" id="ARBA00029612"/>
    </source>
</evidence>
<evidence type="ECO:0000256" key="2">
    <source>
        <dbReference type="ARBA" id="ARBA00005808"/>
    </source>
</evidence>
<dbReference type="InterPro" id="IPR003841">
    <property type="entry name" value="Na/Pi_transpt"/>
</dbReference>
<dbReference type="GO" id="GO:0031982">
    <property type="term" value="C:vesicle"/>
    <property type="evidence" value="ECO:0007669"/>
    <property type="project" value="TreeGrafter"/>
</dbReference>
<keyword evidence="10" id="KW-0406">Ion transport</keyword>